<keyword evidence="4" id="KW-0732">Signal</keyword>
<evidence type="ECO:0000256" key="8">
    <source>
        <dbReference type="ARBA" id="ARBA00023295"/>
    </source>
</evidence>
<keyword evidence="12" id="KW-0479">Metal-binding</keyword>
<keyword evidence="8 13" id="KW-0326">Glycosidase</keyword>
<dbReference type="InterPro" id="IPR050749">
    <property type="entry name" value="Glycosyl_Hydrolase_47"/>
</dbReference>
<dbReference type="EC" id="3.2.1.-" evidence="13"/>
<organism evidence="15">
    <name type="scientific">Dissoconium aciculare CBS 342.82</name>
    <dbReference type="NCBI Taxonomy" id="1314786"/>
    <lineage>
        <taxon>Eukaryota</taxon>
        <taxon>Fungi</taxon>
        <taxon>Dikarya</taxon>
        <taxon>Ascomycota</taxon>
        <taxon>Pezizomycotina</taxon>
        <taxon>Dothideomycetes</taxon>
        <taxon>Dothideomycetidae</taxon>
        <taxon>Mycosphaerellales</taxon>
        <taxon>Dissoconiaceae</taxon>
        <taxon>Dissoconium</taxon>
    </lineage>
</organism>
<dbReference type="SUPFAM" id="SSF48225">
    <property type="entry name" value="Seven-hairpin glycosidases"/>
    <property type="match status" value="1"/>
</dbReference>
<dbReference type="OrthoDB" id="8118055at2759"/>
<dbReference type="Pfam" id="PF01532">
    <property type="entry name" value="Glyco_hydro_47"/>
    <property type="match status" value="1"/>
</dbReference>
<dbReference type="AlphaFoldDB" id="A0A6J3MDQ8"/>
<dbReference type="GO" id="GO:0005509">
    <property type="term" value="F:calcium ion binding"/>
    <property type="evidence" value="ECO:0007669"/>
    <property type="project" value="InterPro"/>
</dbReference>
<dbReference type="InterPro" id="IPR012341">
    <property type="entry name" value="6hp_glycosidase-like_sf"/>
</dbReference>
<dbReference type="PANTHER" id="PTHR11742:SF101">
    <property type="entry name" value="MANNOSYL-OLIGOSACCHARIDE ALPHA-1,2-MANNOSIDASE 1B"/>
    <property type="match status" value="1"/>
</dbReference>
<dbReference type="InterPro" id="IPR036026">
    <property type="entry name" value="Seven-hairpin_glycosidases"/>
</dbReference>
<accession>A0A6J3MDQ8</accession>
<dbReference type="GO" id="GO:0016020">
    <property type="term" value="C:membrane"/>
    <property type="evidence" value="ECO:0007669"/>
    <property type="project" value="InterPro"/>
</dbReference>
<protein>
    <recommendedName>
        <fullName evidence="13">alpha-1,2-Mannosidase</fullName>
        <ecNumber evidence="13">3.2.1.-</ecNumber>
    </recommendedName>
</protein>
<comment type="cofactor">
    <cofactor evidence="1 12">
        <name>Ca(2+)</name>
        <dbReference type="ChEBI" id="CHEBI:29108"/>
    </cofactor>
</comment>
<dbReference type="Gene3D" id="1.50.10.10">
    <property type="match status" value="1"/>
</dbReference>
<feature type="binding site" evidence="12">
    <location>
        <position position="519"/>
    </location>
    <ligand>
        <name>Ca(2+)</name>
        <dbReference type="ChEBI" id="CHEBI:29108"/>
    </ligand>
</feature>
<keyword evidence="7" id="KW-0325">Glycoprotein</keyword>
<proteinExistence type="inferred from homology"/>
<evidence type="ECO:0000256" key="10">
    <source>
        <dbReference type="ARBA" id="ARBA00048605"/>
    </source>
</evidence>
<comment type="catalytic activity">
    <reaction evidence="9">
        <text>N(4)-(alpha-D-Man-(1-&gt;2)-alpha-D-Man-(1-&gt;2)-alpha-D-Man-(1-&gt;3)-[alpha-D-Man-(1-&gt;3)-[alpha-D-Man-(1-&gt;2)-alpha-D-Man-(1-&gt;6)]-alpha-D-Man-(1-&gt;6)]-beta-D-Man-(1-&gt;4)-beta-D-GlcNAc-(1-&gt;4)-beta-D-GlcNAc)-L-asparaginyl-[protein] (N-glucan mannose isomer 8A1,2,3B1,3) + 3 H2O = N(4)-(alpha-D-Man-(1-&gt;3)-[alpha-D-Man-(1-&gt;3)-[alpha-D-Man-(1-&gt;6)]-alpha-D-Man-(1-&gt;6)]-beta-D-Man-(1-&gt;4)-beta-D-GlcNAc-(1-&gt;4)-beta-D-GlcNAc)-L-asparaginyl-[protein] (N-glucan mannose isomer 5A1,2) + 3 beta-D-mannose</text>
        <dbReference type="Rhea" id="RHEA:56028"/>
        <dbReference type="Rhea" id="RHEA-COMP:14358"/>
        <dbReference type="Rhea" id="RHEA-COMP:14367"/>
        <dbReference type="ChEBI" id="CHEBI:15377"/>
        <dbReference type="ChEBI" id="CHEBI:28563"/>
        <dbReference type="ChEBI" id="CHEBI:59087"/>
        <dbReference type="ChEBI" id="CHEBI:60628"/>
        <dbReference type="EC" id="3.2.1.113"/>
    </reaction>
</comment>
<reference evidence="15" key="3">
    <citation type="submission" date="2025-08" db="UniProtKB">
        <authorList>
            <consortium name="RefSeq"/>
        </authorList>
    </citation>
    <scope>IDENTIFICATION</scope>
    <source>
        <strain evidence="15">CBS 342.82</strain>
    </source>
</reference>
<dbReference type="GO" id="GO:0005783">
    <property type="term" value="C:endoplasmic reticulum"/>
    <property type="evidence" value="ECO:0007669"/>
    <property type="project" value="TreeGrafter"/>
</dbReference>
<evidence type="ECO:0000256" key="13">
    <source>
        <dbReference type="RuleBase" id="RU361193"/>
    </source>
</evidence>
<evidence type="ECO:0000313" key="14">
    <source>
        <dbReference type="Proteomes" id="UP000504637"/>
    </source>
</evidence>
<feature type="active site" evidence="11">
    <location>
        <position position="423"/>
    </location>
</feature>
<evidence type="ECO:0000313" key="15">
    <source>
        <dbReference type="RefSeq" id="XP_033462018.1"/>
    </source>
</evidence>
<evidence type="ECO:0000256" key="6">
    <source>
        <dbReference type="ARBA" id="ARBA00023157"/>
    </source>
</evidence>
<evidence type="ECO:0000256" key="2">
    <source>
        <dbReference type="ARBA" id="ARBA00004922"/>
    </source>
</evidence>
<keyword evidence="14" id="KW-1185">Reference proteome</keyword>
<evidence type="ECO:0000256" key="1">
    <source>
        <dbReference type="ARBA" id="ARBA00001913"/>
    </source>
</evidence>
<feature type="active site" description="Proton donor" evidence="11">
    <location>
        <position position="390"/>
    </location>
</feature>
<dbReference type="FunFam" id="1.50.10.10:FF:000047">
    <property type="entry name" value="Mannosyl-oligosaccharide alpha-1,2-mannosidase"/>
    <property type="match status" value="1"/>
</dbReference>
<dbReference type="Proteomes" id="UP000504637">
    <property type="component" value="Unplaced"/>
</dbReference>
<dbReference type="GO" id="GO:0036503">
    <property type="term" value="P:ERAD pathway"/>
    <property type="evidence" value="ECO:0007669"/>
    <property type="project" value="UniProtKB-ARBA"/>
</dbReference>
<evidence type="ECO:0000256" key="11">
    <source>
        <dbReference type="PIRSR" id="PIRSR601382-1"/>
    </source>
</evidence>
<dbReference type="PANTHER" id="PTHR11742">
    <property type="entry name" value="MANNOSYL-OLIGOSACCHARIDE ALPHA-1,2-MANNOSIDASE-RELATED"/>
    <property type="match status" value="1"/>
</dbReference>
<feature type="active site" evidence="11">
    <location>
        <position position="282"/>
    </location>
</feature>
<comment type="pathway">
    <text evidence="2">Protein modification; protein glycosylation.</text>
</comment>
<evidence type="ECO:0000256" key="5">
    <source>
        <dbReference type="ARBA" id="ARBA00022801"/>
    </source>
</evidence>
<evidence type="ECO:0000256" key="4">
    <source>
        <dbReference type="ARBA" id="ARBA00022729"/>
    </source>
</evidence>
<keyword evidence="12" id="KW-0106">Calcium</keyword>
<evidence type="ECO:0000256" key="9">
    <source>
        <dbReference type="ARBA" id="ARBA00047669"/>
    </source>
</evidence>
<dbReference type="GeneID" id="54359972"/>
<sequence length="531" mass="59512">MISSTRRFRKLLVATCLCFALFTLLSLWQPASRRRLALFTGSGFRRSAEVRNRRLAVEAGFQHAWNGYSQHCFGRDSLHPVTNACDDDFSGLGATAIDALSTAILMEKRDIVVQILEFIAGIEWTRLNRQHQRIQVFEIIIRHLGGMISGFDLLTGPFAHLNIDESLLNKLFTQMVALGDILACAFDTGSRGVPRSWLDPATCKTDDGHSNSVAGVGTIILEFARLSDLTDDDKYVTLARRAEQYLIDVHANQTIPGLLGSYVDIDTGAVIGTDGSWGAFADSYYEYLLKAYVYDRDAYPDYLEAWQISADSTIQHIASRPYGFPEWNLLPSWSGTNLHNRMESLSWFAGGNFILGGMVTNNKTLLNFGLSVADTAGAIYNMTATGLGPEFVEWEPECYSAEADCDPIKSIRLADTSYKSRPEVVETWYYAYRATRDPKYREWSWAAFEAMNKYCKTESGFSALSDVNAIDGGSKVDLQESFVFAEVLKYVYLIFAEDDLPFQVQDSRGSLKNTWVFNTEAHPFQTKGWPV</sequence>
<dbReference type="UniPathway" id="UPA00378"/>
<comment type="similarity">
    <text evidence="3 13">Belongs to the glycosyl hydrolase 47 family.</text>
</comment>
<comment type="catalytic activity">
    <reaction evidence="10">
        <text>N(4)-(alpha-D-Man-(1-&gt;2)-alpha-D-Man-(1-&gt;2)-alpha-D-Man-(1-&gt;3)-[alpha-D-Man-(1-&gt;2)-alpha-D-Man-(1-&gt;3)-[alpha-D-Man-(1-&gt;2)-alpha-D-Man-(1-&gt;6)]-alpha-D-Man-(1-&gt;6)]-beta-D-Man-(1-&gt;4)-beta-D-GlcNAc-(1-&gt;4)-beta-D-GlcNAc)-L-asparaginyl-[protein] (N-glucan mannose isomer 9A1,2,3B1,2,3) + 4 H2O = N(4)-(alpha-D-Man-(1-&gt;3)-[alpha-D-Man-(1-&gt;3)-[alpha-D-Man-(1-&gt;6)]-alpha-D-Man-(1-&gt;6)]-beta-D-Man-(1-&gt;4)-beta-D-GlcNAc-(1-&gt;4)-beta-D-GlcNAc)-L-asparaginyl-[protein] (N-glucan mannose isomer 5A1,2) + 4 beta-D-mannose</text>
        <dbReference type="Rhea" id="RHEA:56008"/>
        <dbReference type="Rhea" id="RHEA-COMP:14356"/>
        <dbReference type="Rhea" id="RHEA-COMP:14367"/>
        <dbReference type="ChEBI" id="CHEBI:15377"/>
        <dbReference type="ChEBI" id="CHEBI:28563"/>
        <dbReference type="ChEBI" id="CHEBI:59087"/>
        <dbReference type="ChEBI" id="CHEBI:139493"/>
        <dbReference type="EC" id="3.2.1.113"/>
    </reaction>
</comment>
<dbReference type="PRINTS" id="PR00747">
    <property type="entry name" value="GLYHDRLASE47"/>
</dbReference>
<keyword evidence="5 13" id="KW-0378">Hydrolase</keyword>
<name>A0A6J3MDQ8_9PEZI</name>
<feature type="active site" description="Proton donor" evidence="11">
    <location>
        <position position="138"/>
    </location>
</feature>
<evidence type="ECO:0000256" key="12">
    <source>
        <dbReference type="PIRSR" id="PIRSR601382-2"/>
    </source>
</evidence>
<dbReference type="RefSeq" id="XP_033462018.1">
    <property type="nucleotide sequence ID" value="XM_033602172.1"/>
</dbReference>
<dbReference type="GO" id="GO:0005975">
    <property type="term" value="P:carbohydrate metabolic process"/>
    <property type="evidence" value="ECO:0007669"/>
    <property type="project" value="InterPro"/>
</dbReference>
<gene>
    <name evidence="15" type="ORF">K489DRAFT_333446</name>
</gene>
<reference evidence="15" key="1">
    <citation type="submission" date="2020-01" db="EMBL/GenBank/DDBJ databases">
        <authorList>
            <consortium name="DOE Joint Genome Institute"/>
            <person name="Haridas S."/>
            <person name="Albert R."/>
            <person name="Binder M."/>
            <person name="Bloem J."/>
            <person name="Labutti K."/>
            <person name="Salamov A."/>
            <person name="Andreopoulos B."/>
            <person name="Baker S.E."/>
            <person name="Barry K."/>
            <person name="Bills G."/>
            <person name="Bluhm B.H."/>
            <person name="Cannon C."/>
            <person name="Castanera R."/>
            <person name="Culley D.E."/>
            <person name="Daum C."/>
            <person name="Ezra D."/>
            <person name="Gonzalez J.B."/>
            <person name="Henrissat B."/>
            <person name="Kuo A."/>
            <person name="Liang C."/>
            <person name="Lipzen A."/>
            <person name="Lutzoni F."/>
            <person name="Magnuson J."/>
            <person name="Mondo S."/>
            <person name="Nolan M."/>
            <person name="Ohm R."/>
            <person name="Pangilinan J."/>
            <person name="Park H.-J."/>
            <person name="Ramirez L."/>
            <person name="Alfaro M."/>
            <person name="Sun H."/>
            <person name="Tritt A."/>
            <person name="Yoshinaga Y."/>
            <person name="Zwiers L.-H."/>
            <person name="Turgeon B.G."/>
            <person name="Goodwin S.B."/>
            <person name="Spatafora J.W."/>
            <person name="Crous P.W."/>
            <person name="Grigoriev I.V."/>
        </authorList>
    </citation>
    <scope>NUCLEOTIDE SEQUENCE</scope>
    <source>
        <strain evidence="15">CBS 342.82</strain>
    </source>
</reference>
<reference evidence="15" key="2">
    <citation type="submission" date="2020-04" db="EMBL/GenBank/DDBJ databases">
        <authorList>
            <consortium name="NCBI Genome Project"/>
        </authorList>
    </citation>
    <scope>NUCLEOTIDE SEQUENCE</scope>
    <source>
        <strain evidence="15">CBS 342.82</strain>
    </source>
</reference>
<evidence type="ECO:0000256" key="7">
    <source>
        <dbReference type="ARBA" id="ARBA00023180"/>
    </source>
</evidence>
<dbReference type="GO" id="GO:0004571">
    <property type="term" value="F:mannosyl-oligosaccharide 1,2-alpha-mannosidase activity"/>
    <property type="evidence" value="ECO:0007669"/>
    <property type="project" value="UniProtKB-EC"/>
</dbReference>
<evidence type="ECO:0000256" key="3">
    <source>
        <dbReference type="ARBA" id="ARBA00007658"/>
    </source>
</evidence>
<keyword evidence="6" id="KW-1015">Disulfide bond</keyword>
<dbReference type="InterPro" id="IPR001382">
    <property type="entry name" value="Glyco_hydro_47"/>
</dbReference>